<reference evidence="3" key="2">
    <citation type="journal article" date="2018" name="Plant J.">
        <title>The Sorghum bicolor reference genome: improved assembly, gene annotations, a transcriptome atlas, and signatures of genome organization.</title>
        <authorList>
            <person name="McCormick R.F."/>
            <person name="Truong S.K."/>
            <person name="Sreedasyam A."/>
            <person name="Jenkins J."/>
            <person name="Shu S."/>
            <person name="Sims D."/>
            <person name="Kennedy M."/>
            <person name="Amirebrahimi M."/>
            <person name="Weers B.D."/>
            <person name="McKinley B."/>
            <person name="Mattison A."/>
            <person name="Morishige D.T."/>
            <person name="Grimwood J."/>
            <person name="Schmutz J."/>
            <person name="Mullet J.E."/>
        </authorList>
    </citation>
    <scope>NUCLEOTIDE SEQUENCE [LARGE SCALE GENOMIC DNA]</scope>
    <source>
        <strain evidence="3">cv. BTx623</strain>
    </source>
</reference>
<protein>
    <submittedName>
        <fullName evidence="2">Uncharacterized protein</fullName>
    </submittedName>
</protein>
<dbReference type="Proteomes" id="UP000000768">
    <property type="component" value="Chromosome 6"/>
</dbReference>
<keyword evidence="3" id="KW-1185">Reference proteome</keyword>
<proteinExistence type="predicted"/>
<gene>
    <name evidence="2" type="ORF">SORBI_3006G061201</name>
</gene>
<reference evidence="2 3" key="1">
    <citation type="journal article" date="2009" name="Nature">
        <title>The Sorghum bicolor genome and the diversification of grasses.</title>
        <authorList>
            <person name="Paterson A.H."/>
            <person name="Bowers J.E."/>
            <person name="Bruggmann R."/>
            <person name="Dubchak I."/>
            <person name="Grimwood J."/>
            <person name="Gundlach H."/>
            <person name="Haberer G."/>
            <person name="Hellsten U."/>
            <person name="Mitros T."/>
            <person name="Poliakov A."/>
            <person name="Schmutz J."/>
            <person name="Spannagl M."/>
            <person name="Tang H."/>
            <person name="Wang X."/>
            <person name="Wicker T."/>
            <person name="Bharti A.K."/>
            <person name="Chapman J."/>
            <person name="Feltus F.A."/>
            <person name="Gowik U."/>
            <person name="Grigoriev I.V."/>
            <person name="Lyons E."/>
            <person name="Maher C.A."/>
            <person name="Martis M."/>
            <person name="Narechania A."/>
            <person name="Otillar R.P."/>
            <person name="Penning B.W."/>
            <person name="Salamov A.A."/>
            <person name="Wang Y."/>
            <person name="Zhang L."/>
            <person name="Carpita N.C."/>
            <person name="Freeling M."/>
            <person name="Gingle A.R."/>
            <person name="Hash C.T."/>
            <person name="Keller B."/>
            <person name="Klein P."/>
            <person name="Kresovich S."/>
            <person name="McCann M.C."/>
            <person name="Ming R."/>
            <person name="Peterson D.G."/>
            <person name="Mehboob-ur-Rahman"/>
            <person name="Ware D."/>
            <person name="Westhoff P."/>
            <person name="Mayer K.F."/>
            <person name="Messing J."/>
            <person name="Rokhsar D.S."/>
        </authorList>
    </citation>
    <scope>NUCLEOTIDE SEQUENCE [LARGE SCALE GENOMIC DNA]</scope>
    <source>
        <strain evidence="3">cv. BTx623</strain>
    </source>
</reference>
<evidence type="ECO:0000313" key="3">
    <source>
        <dbReference type="Proteomes" id="UP000000768"/>
    </source>
</evidence>
<organism evidence="2 3">
    <name type="scientific">Sorghum bicolor</name>
    <name type="common">Sorghum</name>
    <name type="synonym">Sorghum vulgare</name>
    <dbReference type="NCBI Taxonomy" id="4558"/>
    <lineage>
        <taxon>Eukaryota</taxon>
        <taxon>Viridiplantae</taxon>
        <taxon>Streptophyta</taxon>
        <taxon>Embryophyta</taxon>
        <taxon>Tracheophyta</taxon>
        <taxon>Spermatophyta</taxon>
        <taxon>Magnoliopsida</taxon>
        <taxon>Liliopsida</taxon>
        <taxon>Poales</taxon>
        <taxon>Poaceae</taxon>
        <taxon>PACMAD clade</taxon>
        <taxon>Panicoideae</taxon>
        <taxon>Andropogonodae</taxon>
        <taxon>Andropogoneae</taxon>
        <taxon>Sorghinae</taxon>
        <taxon>Sorghum</taxon>
    </lineage>
</organism>
<evidence type="ECO:0000256" key="1">
    <source>
        <dbReference type="SAM" id="MobiDB-lite"/>
    </source>
</evidence>
<feature type="compositionally biased region" description="Gly residues" evidence="1">
    <location>
        <begin position="18"/>
        <end position="27"/>
    </location>
</feature>
<name>A0A1Z5RDJ5_SORBI</name>
<sequence length="60" mass="6453">MATRRAVGHAWPPATLQGGRGEAGGAGPARQEERVALVHRVRAIRRRGELGAHCERASEE</sequence>
<dbReference type="AlphaFoldDB" id="A0A1Z5RDJ5"/>
<feature type="region of interest" description="Disordered" evidence="1">
    <location>
        <begin position="1"/>
        <end position="32"/>
    </location>
</feature>
<dbReference type="EMBL" id="CM000765">
    <property type="protein sequence ID" value="OQU81456.1"/>
    <property type="molecule type" value="Genomic_DNA"/>
</dbReference>
<dbReference type="Gramene" id="OQU81456">
    <property type="protein sequence ID" value="OQU81456"/>
    <property type="gene ID" value="SORBI_3006G061201"/>
</dbReference>
<dbReference type="InParanoid" id="A0A1Z5RDJ5"/>
<evidence type="ECO:0000313" key="2">
    <source>
        <dbReference type="EMBL" id="OQU81456.1"/>
    </source>
</evidence>
<accession>A0A1Z5RDJ5</accession>